<name>A0A1H2SR39_9GAMM</name>
<organism evidence="3 4">
    <name type="scientific">Marinobacter mobilis</name>
    <dbReference type="NCBI Taxonomy" id="488533"/>
    <lineage>
        <taxon>Bacteria</taxon>
        <taxon>Pseudomonadati</taxon>
        <taxon>Pseudomonadota</taxon>
        <taxon>Gammaproteobacteria</taxon>
        <taxon>Pseudomonadales</taxon>
        <taxon>Marinobacteraceae</taxon>
        <taxon>Marinobacter</taxon>
    </lineage>
</organism>
<feature type="signal peptide" evidence="2">
    <location>
        <begin position="1"/>
        <end position="26"/>
    </location>
</feature>
<evidence type="ECO:0000313" key="3">
    <source>
        <dbReference type="EMBL" id="SDW34123.1"/>
    </source>
</evidence>
<keyword evidence="4" id="KW-1185">Reference proteome</keyword>
<accession>A0A1H2SR39</accession>
<gene>
    <name evidence="3" type="ORF">SAMN04487960_102208</name>
</gene>
<protein>
    <recommendedName>
        <fullName evidence="5">Lipoprotein</fullName>
    </recommendedName>
</protein>
<feature type="region of interest" description="Disordered" evidence="1">
    <location>
        <begin position="34"/>
        <end position="64"/>
    </location>
</feature>
<evidence type="ECO:0000256" key="2">
    <source>
        <dbReference type="SAM" id="SignalP"/>
    </source>
</evidence>
<keyword evidence="2" id="KW-0732">Signal</keyword>
<dbReference type="Proteomes" id="UP000199675">
    <property type="component" value="Unassembled WGS sequence"/>
</dbReference>
<dbReference type="PROSITE" id="PS51257">
    <property type="entry name" value="PROKAR_LIPOPROTEIN"/>
    <property type="match status" value="1"/>
</dbReference>
<dbReference type="OrthoDB" id="7057975at2"/>
<evidence type="ECO:0000313" key="4">
    <source>
        <dbReference type="Proteomes" id="UP000199675"/>
    </source>
</evidence>
<dbReference type="EMBL" id="FNNE01000002">
    <property type="protein sequence ID" value="SDW34123.1"/>
    <property type="molecule type" value="Genomic_DNA"/>
</dbReference>
<dbReference type="RefSeq" id="WP_139173203.1">
    <property type="nucleotide sequence ID" value="NZ_FNNE01000002.1"/>
</dbReference>
<evidence type="ECO:0008006" key="5">
    <source>
        <dbReference type="Google" id="ProtNLM"/>
    </source>
</evidence>
<proteinExistence type="predicted"/>
<feature type="chain" id="PRO_5011627394" description="Lipoprotein" evidence="2">
    <location>
        <begin position="27"/>
        <end position="303"/>
    </location>
</feature>
<dbReference type="AlphaFoldDB" id="A0A1H2SR39"/>
<reference evidence="3 4" key="1">
    <citation type="submission" date="2016-10" db="EMBL/GenBank/DDBJ databases">
        <authorList>
            <person name="de Groot N.N."/>
        </authorList>
    </citation>
    <scope>NUCLEOTIDE SEQUENCE [LARGE SCALE GENOMIC DNA]</scope>
    <source>
        <strain evidence="3 4">CGMCC 1.7059</strain>
    </source>
</reference>
<evidence type="ECO:0000256" key="1">
    <source>
        <dbReference type="SAM" id="MobiDB-lite"/>
    </source>
</evidence>
<sequence>METKHKNPAFSLFRNALLLTGLLGLAACGGGGGGGDDGSTSGSVTFNTSQASVSSEDEAKAVSEASRQAASQGIYAQDAFNFPIAAETDQVGATEDIVARTLDLVLSMNIPSAADTQSITGSCGGSADITAYSQTHFRVDYKDYCEAAEGGNMVLNGWVDMTFTYSGETLTSYDATFDITYNYLGESQNSAGSISCSGDMLDNCTYTTDFTGSDGERYRVTNVTVSGDNNLGFTVSARVYHQELGYVDFQGTDLIICTDGTGFSTGTITVTDASGVVATATFSGCGADYTVTYDGVGYPVPQQ</sequence>
<feature type="compositionally biased region" description="Polar residues" evidence="1">
    <location>
        <begin position="43"/>
        <end position="54"/>
    </location>
</feature>